<keyword evidence="6" id="KW-1185">Reference proteome</keyword>
<dbReference type="OrthoDB" id="5975249at2759"/>
<dbReference type="GeneID" id="115820994"/>
<dbReference type="GO" id="GO:0005615">
    <property type="term" value="C:extracellular space"/>
    <property type="evidence" value="ECO:0007669"/>
    <property type="project" value="TreeGrafter"/>
</dbReference>
<evidence type="ECO:0000256" key="1">
    <source>
        <dbReference type="ARBA" id="ARBA00004613"/>
    </source>
</evidence>
<sequence length="173" mass="20966">MREIQIFLLLTSILVHGEALYWQNRYDLPLHFTCPNRQSISAISSRHDNHREDRLWGLGCKDTFSSEPTCFWSEYANDFDQEFTFQCPKNYVLTGMISYHDNHHEDRRWRFRCCQVHNQCNAVCQWTTYINYFDEPFSWNVPTLNYLVGLGSHHSNHHEDRRWRYLYCTRQSC</sequence>
<reference evidence="7" key="1">
    <citation type="submission" date="2025-08" db="UniProtKB">
        <authorList>
            <consortium name="RefSeq"/>
        </authorList>
    </citation>
    <scope>IDENTIFICATION</scope>
</reference>
<name>A0A6J2W8K6_CHACN</name>
<dbReference type="Proteomes" id="UP000504632">
    <property type="component" value="Chromosome 1"/>
</dbReference>
<evidence type="ECO:0000313" key="6">
    <source>
        <dbReference type="Proteomes" id="UP000504632"/>
    </source>
</evidence>
<dbReference type="GO" id="GO:0030199">
    <property type="term" value="P:collagen fibril organization"/>
    <property type="evidence" value="ECO:0007669"/>
    <property type="project" value="TreeGrafter"/>
</dbReference>
<evidence type="ECO:0000256" key="4">
    <source>
        <dbReference type="ARBA" id="ARBA00023157"/>
    </source>
</evidence>
<evidence type="ECO:0000256" key="2">
    <source>
        <dbReference type="ARBA" id="ARBA00008712"/>
    </source>
</evidence>
<evidence type="ECO:0000256" key="3">
    <source>
        <dbReference type="ARBA" id="ARBA00022525"/>
    </source>
</evidence>
<dbReference type="Pfam" id="PF14704">
    <property type="entry name" value="DERM"/>
    <property type="match status" value="1"/>
</dbReference>
<gene>
    <name evidence="7" type="primary">LOC115820994</name>
</gene>
<accession>A0A6J2W8K6</accession>
<dbReference type="InterPro" id="IPR026645">
    <property type="entry name" value="Dermatopontin"/>
</dbReference>
<comment type="subcellular location">
    <subcellularLocation>
        <location evidence="1">Secreted</location>
    </subcellularLocation>
</comment>
<dbReference type="AlphaFoldDB" id="A0A6J2W8K6"/>
<keyword evidence="3" id="KW-0964">Secreted</keyword>
<dbReference type="FunCoup" id="A0A6J2W8K6">
    <property type="interactions" value="3"/>
</dbReference>
<comment type="similarity">
    <text evidence="2">Belongs to the dermatopontin family.</text>
</comment>
<evidence type="ECO:0000313" key="7">
    <source>
        <dbReference type="RefSeq" id="XP_030640593.1"/>
    </source>
</evidence>
<dbReference type="GO" id="GO:0031012">
    <property type="term" value="C:extracellular matrix"/>
    <property type="evidence" value="ECO:0007669"/>
    <property type="project" value="TreeGrafter"/>
</dbReference>
<organism evidence="6 7">
    <name type="scientific">Chanos chanos</name>
    <name type="common">Milkfish</name>
    <name type="synonym">Mugil chanos</name>
    <dbReference type="NCBI Taxonomy" id="29144"/>
    <lineage>
        <taxon>Eukaryota</taxon>
        <taxon>Metazoa</taxon>
        <taxon>Chordata</taxon>
        <taxon>Craniata</taxon>
        <taxon>Vertebrata</taxon>
        <taxon>Euteleostomi</taxon>
        <taxon>Actinopterygii</taxon>
        <taxon>Neopterygii</taxon>
        <taxon>Teleostei</taxon>
        <taxon>Ostariophysi</taxon>
        <taxon>Gonorynchiformes</taxon>
        <taxon>Chanidae</taxon>
        <taxon>Chanos</taxon>
    </lineage>
</organism>
<proteinExistence type="inferred from homology"/>
<evidence type="ECO:0000256" key="5">
    <source>
        <dbReference type="SAM" id="SignalP"/>
    </source>
</evidence>
<dbReference type="PANTHER" id="PTHR15040:SF3">
    <property type="entry name" value="SI:DKEY-14D8.6-RELATED"/>
    <property type="match status" value="1"/>
</dbReference>
<feature type="chain" id="PRO_5026880985" evidence="5">
    <location>
        <begin position="20"/>
        <end position="173"/>
    </location>
</feature>
<protein>
    <submittedName>
        <fullName evidence="7">Hemagglutinin/amebocyte aggregation factor-like</fullName>
    </submittedName>
</protein>
<keyword evidence="5" id="KW-0732">Signal</keyword>
<dbReference type="PANTHER" id="PTHR15040">
    <property type="entry name" value="DERMATOPONTIN-RELATED"/>
    <property type="match status" value="1"/>
</dbReference>
<feature type="signal peptide" evidence="5">
    <location>
        <begin position="1"/>
        <end position="19"/>
    </location>
</feature>
<dbReference type="RefSeq" id="XP_030640593.1">
    <property type="nucleotide sequence ID" value="XM_030784733.1"/>
</dbReference>
<keyword evidence="4" id="KW-1015">Disulfide bond</keyword>
<dbReference type="InParanoid" id="A0A6J2W8K6"/>